<dbReference type="InterPro" id="IPR006379">
    <property type="entry name" value="HAD-SF_hydro_IIB"/>
</dbReference>
<gene>
    <name evidence="1" type="ORF">GCM10011519_22470</name>
</gene>
<dbReference type="EMBL" id="BMKQ01000001">
    <property type="protein sequence ID" value="GGF47982.1"/>
    <property type="molecule type" value="Genomic_DNA"/>
</dbReference>
<dbReference type="RefSeq" id="WP_188779847.1">
    <property type="nucleotide sequence ID" value="NZ_BMKQ01000001.1"/>
</dbReference>
<dbReference type="Proteomes" id="UP000649179">
    <property type="component" value="Unassembled WGS sequence"/>
</dbReference>
<dbReference type="Gene3D" id="3.40.50.1000">
    <property type="entry name" value="HAD superfamily/HAD-like"/>
    <property type="match status" value="1"/>
</dbReference>
<dbReference type="PANTHER" id="PTHR10000:SF8">
    <property type="entry name" value="HAD SUPERFAMILY HYDROLASE-LIKE, TYPE 3"/>
    <property type="match status" value="1"/>
</dbReference>
<protein>
    <submittedName>
        <fullName evidence="1">Haloacid dehalogenase</fullName>
    </submittedName>
</protein>
<dbReference type="GO" id="GO:0005829">
    <property type="term" value="C:cytosol"/>
    <property type="evidence" value="ECO:0007669"/>
    <property type="project" value="TreeGrafter"/>
</dbReference>
<comment type="caution">
    <text evidence="1">The sequence shown here is derived from an EMBL/GenBank/DDBJ whole genome shotgun (WGS) entry which is preliminary data.</text>
</comment>
<keyword evidence="2" id="KW-1185">Reference proteome</keyword>
<organism evidence="1 2">
    <name type="scientific">Marmoricola endophyticus</name>
    <dbReference type="NCBI Taxonomy" id="2040280"/>
    <lineage>
        <taxon>Bacteria</taxon>
        <taxon>Bacillati</taxon>
        <taxon>Actinomycetota</taxon>
        <taxon>Actinomycetes</taxon>
        <taxon>Propionibacteriales</taxon>
        <taxon>Nocardioidaceae</taxon>
        <taxon>Marmoricola</taxon>
    </lineage>
</organism>
<dbReference type="SUPFAM" id="SSF56784">
    <property type="entry name" value="HAD-like"/>
    <property type="match status" value="1"/>
</dbReference>
<sequence length="285" mass="29871">MAEAGSAGWRPAVVALDIDGTLLVPDPDGMSVEQATDAVRGAVLDAARAGAHVVLSSGRAPLSMAGMADDLGLTALVAEQTGERLHVVASNGSVVFRHAPMEVVHEVTFDATEAVRTVLEHVPGAAVAVEEHGVGYRVNRMFPPGELDGELIVSELAEMRLEDVSRVIIRDPDSTSEDFVRLAEMLGLRGTNFFIGWTAWLDLAPEGTSKATGLEWACAELGVAREDVLAIGDGRNDSEMLAWAGRGVAMGQAPDVVKAAADDVALPVGEDGAAVELRRWFPAGA</sequence>
<dbReference type="GO" id="GO:0016791">
    <property type="term" value="F:phosphatase activity"/>
    <property type="evidence" value="ECO:0007669"/>
    <property type="project" value="TreeGrafter"/>
</dbReference>
<name>A0A917F3Y3_9ACTN</name>
<accession>A0A917F3Y3</accession>
<reference evidence="1" key="2">
    <citation type="submission" date="2020-09" db="EMBL/GenBank/DDBJ databases">
        <authorList>
            <person name="Sun Q."/>
            <person name="Zhou Y."/>
        </authorList>
    </citation>
    <scope>NUCLEOTIDE SEQUENCE</scope>
    <source>
        <strain evidence="1">CGMCC 1.16067</strain>
    </source>
</reference>
<proteinExistence type="predicted"/>
<dbReference type="GO" id="GO:0000287">
    <property type="term" value="F:magnesium ion binding"/>
    <property type="evidence" value="ECO:0007669"/>
    <property type="project" value="TreeGrafter"/>
</dbReference>
<evidence type="ECO:0000313" key="2">
    <source>
        <dbReference type="Proteomes" id="UP000649179"/>
    </source>
</evidence>
<dbReference type="PROSITE" id="PS01229">
    <property type="entry name" value="COF_2"/>
    <property type="match status" value="1"/>
</dbReference>
<dbReference type="AlphaFoldDB" id="A0A917F3Y3"/>
<dbReference type="Pfam" id="PF08282">
    <property type="entry name" value="Hydrolase_3"/>
    <property type="match status" value="1"/>
</dbReference>
<evidence type="ECO:0000313" key="1">
    <source>
        <dbReference type="EMBL" id="GGF47982.1"/>
    </source>
</evidence>
<dbReference type="NCBIfam" id="TIGR01484">
    <property type="entry name" value="HAD-SF-IIB"/>
    <property type="match status" value="1"/>
</dbReference>
<dbReference type="InterPro" id="IPR036412">
    <property type="entry name" value="HAD-like_sf"/>
</dbReference>
<dbReference type="InterPro" id="IPR023214">
    <property type="entry name" value="HAD_sf"/>
</dbReference>
<dbReference type="PANTHER" id="PTHR10000">
    <property type="entry name" value="PHOSPHOSERINE PHOSPHATASE"/>
    <property type="match status" value="1"/>
</dbReference>
<dbReference type="Gene3D" id="3.30.1240.10">
    <property type="match status" value="1"/>
</dbReference>
<reference evidence="1" key="1">
    <citation type="journal article" date="2014" name="Int. J. Syst. Evol. Microbiol.">
        <title>Complete genome sequence of Corynebacterium casei LMG S-19264T (=DSM 44701T), isolated from a smear-ripened cheese.</title>
        <authorList>
            <consortium name="US DOE Joint Genome Institute (JGI-PGF)"/>
            <person name="Walter F."/>
            <person name="Albersmeier A."/>
            <person name="Kalinowski J."/>
            <person name="Ruckert C."/>
        </authorList>
    </citation>
    <scope>NUCLEOTIDE SEQUENCE</scope>
    <source>
        <strain evidence="1">CGMCC 1.16067</strain>
    </source>
</reference>